<proteinExistence type="predicted"/>
<dbReference type="EMBL" id="CP126969">
    <property type="protein sequence ID" value="WIM67674.1"/>
    <property type="molecule type" value="Genomic_DNA"/>
</dbReference>
<organism evidence="1 2">
    <name type="scientific">Corynebacterium breve</name>
    <dbReference type="NCBI Taxonomy" id="3049799"/>
    <lineage>
        <taxon>Bacteria</taxon>
        <taxon>Bacillati</taxon>
        <taxon>Actinomycetota</taxon>
        <taxon>Actinomycetes</taxon>
        <taxon>Mycobacteriales</taxon>
        <taxon>Corynebacteriaceae</taxon>
        <taxon>Corynebacterium</taxon>
    </lineage>
</organism>
<keyword evidence="2" id="KW-1185">Reference proteome</keyword>
<sequence>MFHVKHYVRTTLTVPGAGTLITVAELVELNAQSCTLIRMIELAPDETIMGAFAAGRLVGQANQPLEQVPHPDTYDQFEGIEAVHLTADEFEGLWAETRAKFPEL</sequence>
<name>A0ABY8VDD2_9CORY</name>
<dbReference type="Proteomes" id="UP001225598">
    <property type="component" value="Chromosome"/>
</dbReference>
<dbReference type="RefSeq" id="WP_284824941.1">
    <property type="nucleotide sequence ID" value="NZ_CP126969.1"/>
</dbReference>
<reference evidence="1 2" key="1">
    <citation type="submission" date="2023-05" db="EMBL/GenBank/DDBJ databases">
        <title>Corynebacterium suedekumii sp. nov. and Corynebacterium breve sp. nov. isolated from raw cow's milk.</title>
        <authorList>
            <person name="Baer M.K."/>
            <person name="Mehl L."/>
            <person name="Hellmuth R."/>
            <person name="Marke G."/>
            <person name="Lipski A."/>
        </authorList>
    </citation>
    <scope>NUCLEOTIDE SEQUENCE [LARGE SCALE GENOMIC DNA]</scope>
    <source>
        <strain evidence="1 2">R4</strain>
    </source>
</reference>
<evidence type="ECO:0000313" key="2">
    <source>
        <dbReference type="Proteomes" id="UP001225598"/>
    </source>
</evidence>
<evidence type="ECO:0000313" key="1">
    <source>
        <dbReference type="EMBL" id="WIM67674.1"/>
    </source>
</evidence>
<accession>A0ABY8VDD2</accession>
<gene>
    <name evidence="1" type="ORF">QP027_11415</name>
</gene>
<protein>
    <submittedName>
        <fullName evidence="1">Uncharacterized protein</fullName>
    </submittedName>
</protein>